<keyword evidence="6 8" id="KW-0472">Membrane</keyword>
<gene>
    <name evidence="10" type="primary">FGENESH: predicted gene_17.89</name>
    <name evidence="10" type="ORF">BN2166_0072310</name>
</gene>
<feature type="domain" description="Sodium/calcium exchanger membrane region" evidence="9">
    <location>
        <begin position="881"/>
        <end position="1031"/>
    </location>
</feature>
<dbReference type="InterPro" id="IPR004837">
    <property type="entry name" value="NaCa_Exmemb"/>
</dbReference>
<dbReference type="Proteomes" id="UP000199069">
    <property type="component" value="Unassembled WGS sequence"/>
</dbReference>
<keyword evidence="5 8" id="KW-1133">Transmembrane helix</keyword>
<feature type="transmembrane region" description="Helical" evidence="8">
    <location>
        <begin position="15"/>
        <end position="33"/>
    </location>
</feature>
<evidence type="ECO:0000256" key="4">
    <source>
        <dbReference type="ARBA" id="ARBA00022692"/>
    </source>
</evidence>
<feature type="transmembrane region" description="Helical" evidence="8">
    <location>
        <begin position="122"/>
        <end position="141"/>
    </location>
</feature>
<dbReference type="EMBL" id="CWKI01000017">
    <property type="protein sequence ID" value="CTR11370.1"/>
    <property type="molecule type" value="Genomic_DNA"/>
</dbReference>
<evidence type="ECO:0000313" key="10">
    <source>
        <dbReference type="EMBL" id="CTR11370.1"/>
    </source>
</evidence>
<name>A0A0K3CS82_RHOTO</name>
<keyword evidence="11" id="KW-1185">Reference proteome</keyword>
<dbReference type="PANTHER" id="PTHR12266">
    <property type="entry name" value="NA+/CA2+ K+ INDEPENDENT EXCHANGER"/>
    <property type="match status" value="1"/>
</dbReference>
<sequence>MAPSSGSGVRQRHRLYLVLALAAIFNVVCWRAIAPLSSLASSPRSRSTAAHLAKRSLERLVEDGGGSDESEALIDWLAWYTSAAPGAPRVAIFALMVLWLIFLFAFVGICASEFFCPNLSHIASRLGLSESVAGVTFLAFSNGSPDVFSTFAALRNDSGSLAIGELIGAASFIVSVVAWVQLPFLEAKMFRRLTLACNSGTMALIKPFRVARRTFLRDIGFFSIAVLLTLGILYDSHIHLWEAFLMVGLYAVYVLYVAVGTWWEGRVEAKRKRLREARGEYEHDEAEGDIVNGDVEWEDEEGACFATSLVCLAHHFLAGAITLPPSGTSTPSLNRSRSYRDASPAYSSSSIIYHPPGSPFASPPMTPTFSPSHSRSRATSLSGPAGFNTRPPPTPLMGGGRRRSRSVRPSLLGAIEFRDVVNSLSSDRSSAANILSVFGGAHQHHPHSHEVLDEVAEEHEHALEEGLGLGFGGASDARGRRRALSQPEHPGALQLGGADDVLAERVMADAERRRQRMSLGERRGTWTGRSATVDDEEDERGLVDLSKGVDNPWKDAQSPLIHDDSRSSTIRRVPSILLTTDSGSDTILADHPSAPPSTAAAGEKPKHRSNRRRLLHAWRCALFPSLQSFRSKSIVGKCTALLCVPALLVLNLTLPVVEEPSDEGDASWNGEKADREGGIDAEAAIEAIGRQLHSPAIAHTHADSHPHPHAHSHSHAAHDNSPSHRLQHIRAEAAEAEAPSPSHAWEEVSTTPLDSPTPARALATGPLDYFRITSPNRTTGSATATPVPVDEDDGVRRMDEGKGARQLSEEELEDLAQEHVTRVLTALQCFLGPLFVVSALFVEELRWWYLVAAGLVGLLAASVAYRFFHNSRHPGRVSLCFLGFAIAMVWILMIVNEVVGVLLTLGHIFGISDAILGLTIFAMGNSLGDLVANATVARMGYPTMAIAACFGGPMLNILLGVGLSGTYLILFGPARGQPIHVPMSKTLLVSGVGLFAILVGTLVVVPLNGYRMSKRVGAALIAAWMCVMAINVGVEIWA</sequence>
<evidence type="ECO:0000256" key="1">
    <source>
        <dbReference type="ARBA" id="ARBA00004141"/>
    </source>
</evidence>
<feature type="transmembrane region" description="Helical" evidence="8">
    <location>
        <begin position="847"/>
        <end position="865"/>
    </location>
</feature>
<evidence type="ECO:0000256" key="2">
    <source>
        <dbReference type="ARBA" id="ARBA00008170"/>
    </source>
</evidence>
<dbReference type="GO" id="GO:0008324">
    <property type="term" value="F:monoatomic cation transmembrane transporter activity"/>
    <property type="evidence" value="ECO:0007669"/>
    <property type="project" value="TreeGrafter"/>
</dbReference>
<feature type="region of interest" description="Disordered" evidence="7">
    <location>
        <begin position="357"/>
        <end position="407"/>
    </location>
</feature>
<evidence type="ECO:0000256" key="7">
    <source>
        <dbReference type="SAM" id="MobiDB-lite"/>
    </source>
</evidence>
<dbReference type="AlphaFoldDB" id="A0A0K3CS82"/>
<feature type="compositionally biased region" description="Pro residues" evidence="7">
    <location>
        <begin position="357"/>
        <end position="366"/>
    </location>
</feature>
<feature type="compositionally biased region" description="Polar residues" evidence="7">
    <location>
        <begin position="367"/>
        <end position="382"/>
    </location>
</feature>
<feature type="transmembrane region" description="Helical" evidence="8">
    <location>
        <begin position="90"/>
        <end position="110"/>
    </location>
</feature>
<evidence type="ECO:0000256" key="5">
    <source>
        <dbReference type="ARBA" id="ARBA00022989"/>
    </source>
</evidence>
<feature type="region of interest" description="Disordered" evidence="7">
    <location>
        <begin position="512"/>
        <end position="540"/>
    </location>
</feature>
<evidence type="ECO:0000256" key="6">
    <source>
        <dbReference type="ARBA" id="ARBA00023136"/>
    </source>
</evidence>
<feature type="region of interest" description="Disordered" evidence="7">
    <location>
        <begin position="699"/>
        <end position="759"/>
    </location>
</feature>
<feature type="compositionally biased region" description="Polar residues" evidence="7">
    <location>
        <begin position="773"/>
        <end position="784"/>
    </location>
</feature>
<feature type="domain" description="Sodium/calcium exchanger membrane region" evidence="9">
    <location>
        <begin position="98"/>
        <end position="177"/>
    </location>
</feature>
<feature type="transmembrane region" description="Helical" evidence="8">
    <location>
        <begin position="877"/>
        <end position="895"/>
    </location>
</feature>
<feature type="region of interest" description="Disordered" evidence="7">
    <location>
        <begin position="773"/>
        <end position="797"/>
    </location>
</feature>
<evidence type="ECO:0000256" key="8">
    <source>
        <dbReference type="SAM" id="Phobius"/>
    </source>
</evidence>
<evidence type="ECO:0000313" key="11">
    <source>
        <dbReference type="Proteomes" id="UP000199069"/>
    </source>
</evidence>
<feature type="transmembrane region" description="Helical" evidence="8">
    <location>
        <begin position="823"/>
        <end position="841"/>
    </location>
</feature>
<feature type="transmembrane region" description="Helical" evidence="8">
    <location>
        <begin position="1017"/>
        <end position="1037"/>
    </location>
</feature>
<feature type="transmembrane region" description="Helical" evidence="8">
    <location>
        <begin position="944"/>
        <end position="967"/>
    </location>
</feature>
<dbReference type="STRING" id="5286.A0A0K3CS82"/>
<feature type="transmembrane region" description="Helical" evidence="8">
    <location>
        <begin position="161"/>
        <end position="182"/>
    </location>
</feature>
<dbReference type="Pfam" id="PF01699">
    <property type="entry name" value="Na_Ca_ex"/>
    <property type="match status" value="3"/>
</dbReference>
<feature type="region of interest" description="Disordered" evidence="7">
    <location>
        <begin position="582"/>
        <end position="608"/>
    </location>
</feature>
<feature type="transmembrane region" description="Helical" evidence="8">
    <location>
        <begin position="215"/>
        <end position="234"/>
    </location>
</feature>
<organism evidence="10 11">
    <name type="scientific">Rhodotorula toruloides</name>
    <name type="common">Yeast</name>
    <name type="synonym">Rhodosporidium toruloides</name>
    <dbReference type="NCBI Taxonomy" id="5286"/>
    <lineage>
        <taxon>Eukaryota</taxon>
        <taxon>Fungi</taxon>
        <taxon>Dikarya</taxon>
        <taxon>Basidiomycota</taxon>
        <taxon>Pucciniomycotina</taxon>
        <taxon>Microbotryomycetes</taxon>
        <taxon>Sporidiobolales</taxon>
        <taxon>Sporidiobolaceae</taxon>
        <taxon>Rhodotorula</taxon>
    </lineage>
</organism>
<reference evidence="10 11" key="1">
    <citation type="submission" date="2015-07" db="EMBL/GenBank/DDBJ databases">
        <authorList>
            <person name="Cajimat M.N.B."/>
            <person name="Milazzo M.L."/>
            <person name="Fulhorst C.F."/>
        </authorList>
    </citation>
    <scope>NUCLEOTIDE SEQUENCE [LARGE SCALE GENOMIC DNA]</scope>
    <source>
        <strain evidence="10">Single colony</strain>
    </source>
</reference>
<protein>
    <submittedName>
        <fullName evidence="10">FGENESH: predicted gene_17.89 protein</fullName>
    </submittedName>
</protein>
<dbReference type="InterPro" id="IPR044880">
    <property type="entry name" value="NCX_ion-bd_dom_sf"/>
</dbReference>
<dbReference type="InterPro" id="IPR051359">
    <property type="entry name" value="CaCA_antiporter"/>
</dbReference>
<comment type="subcellular location">
    <subcellularLocation>
        <location evidence="1">Membrane</location>
        <topology evidence="1">Multi-pass membrane protein</topology>
    </subcellularLocation>
</comment>
<dbReference type="GO" id="GO:0016020">
    <property type="term" value="C:membrane"/>
    <property type="evidence" value="ECO:0007669"/>
    <property type="project" value="UniProtKB-SubCell"/>
</dbReference>
<accession>A0A0K3CS82</accession>
<feature type="region of interest" description="Disordered" evidence="7">
    <location>
        <begin position="467"/>
        <end position="495"/>
    </location>
</feature>
<dbReference type="OMA" id="ARAHFHI"/>
<proteinExistence type="inferred from homology"/>
<evidence type="ECO:0000259" key="9">
    <source>
        <dbReference type="Pfam" id="PF01699"/>
    </source>
</evidence>
<keyword evidence="3" id="KW-0813">Transport</keyword>
<dbReference type="PANTHER" id="PTHR12266:SF0">
    <property type="entry name" value="MITOCHONDRIAL SODIUM_CALCIUM EXCHANGER PROTEIN"/>
    <property type="match status" value="1"/>
</dbReference>
<feature type="domain" description="Sodium/calcium exchanger membrane region" evidence="9">
    <location>
        <begin position="200"/>
        <end position="257"/>
    </location>
</feature>
<keyword evidence="4 8" id="KW-0812">Transmembrane</keyword>
<dbReference type="GO" id="GO:0006874">
    <property type="term" value="P:intracellular calcium ion homeostasis"/>
    <property type="evidence" value="ECO:0007669"/>
    <property type="project" value="TreeGrafter"/>
</dbReference>
<feature type="transmembrane region" description="Helical" evidence="8">
    <location>
        <begin position="987"/>
        <end position="1005"/>
    </location>
</feature>
<evidence type="ECO:0000256" key="3">
    <source>
        <dbReference type="ARBA" id="ARBA00022448"/>
    </source>
</evidence>
<comment type="similarity">
    <text evidence="2">Belongs to the Ca(2+):cation antiporter (CaCA) (TC 2.A.19) family.</text>
</comment>
<dbReference type="Gene3D" id="1.20.1420.30">
    <property type="entry name" value="NCX, central ion-binding region"/>
    <property type="match status" value="3"/>
</dbReference>
<feature type="transmembrane region" description="Helical" evidence="8">
    <location>
        <begin position="240"/>
        <end position="263"/>
    </location>
</feature>